<dbReference type="EMBL" id="CAJGYM010000021">
    <property type="protein sequence ID" value="CAD6191528.1"/>
    <property type="molecule type" value="Genomic_DNA"/>
</dbReference>
<dbReference type="Proteomes" id="UP000835052">
    <property type="component" value="Unassembled WGS sequence"/>
</dbReference>
<gene>
    <name evidence="1" type="ORF">CAUJ_LOCUS7447</name>
</gene>
<reference evidence="1" key="1">
    <citation type="submission" date="2020-10" db="EMBL/GenBank/DDBJ databases">
        <authorList>
            <person name="Kikuchi T."/>
        </authorList>
    </citation>
    <scope>NUCLEOTIDE SEQUENCE</scope>
    <source>
        <strain evidence="1">NKZ352</strain>
    </source>
</reference>
<keyword evidence="2" id="KW-1185">Reference proteome</keyword>
<accession>A0A8S1HAB0</accession>
<comment type="caution">
    <text evidence="1">The sequence shown here is derived from an EMBL/GenBank/DDBJ whole genome shotgun (WGS) entry which is preliminary data.</text>
</comment>
<organism evidence="1 2">
    <name type="scientific">Caenorhabditis auriculariae</name>
    <dbReference type="NCBI Taxonomy" id="2777116"/>
    <lineage>
        <taxon>Eukaryota</taxon>
        <taxon>Metazoa</taxon>
        <taxon>Ecdysozoa</taxon>
        <taxon>Nematoda</taxon>
        <taxon>Chromadorea</taxon>
        <taxon>Rhabditida</taxon>
        <taxon>Rhabditina</taxon>
        <taxon>Rhabditomorpha</taxon>
        <taxon>Rhabditoidea</taxon>
        <taxon>Rhabditidae</taxon>
        <taxon>Peloderinae</taxon>
        <taxon>Caenorhabditis</taxon>
    </lineage>
</organism>
<evidence type="ECO:0000313" key="2">
    <source>
        <dbReference type="Proteomes" id="UP000835052"/>
    </source>
</evidence>
<sequence length="209" mass="24515">MLKNERYDEEDRLNEEIDFAVDSPVRYTTVSGEALRWFANGSNITQAEEHLASYYYNFSTTILELQWSRDFRRRWTLLNSIWFSFNNVMSLSYTSALIARENRTKSIAEGQRFVGLFLGTASIVTLLARKKDNWSWDQAIRYIICIWIGGYPQEMYTPRSIYAAEMTFRSLSLQIALHFHVFTCQSLFLFTSVRAINSIITARENNYLD</sequence>
<name>A0A8S1HAB0_9PELO</name>
<protein>
    <submittedName>
        <fullName evidence="1">Uncharacterized protein</fullName>
    </submittedName>
</protein>
<dbReference type="AlphaFoldDB" id="A0A8S1HAB0"/>
<proteinExistence type="predicted"/>
<evidence type="ECO:0000313" key="1">
    <source>
        <dbReference type="EMBL" id="CAD6191528.1"/>
    </source>
</evidence>